<dbReference type="SMART" id="SM00091">
    <property type="entry name" value="PAS"/>
    <property type="match status" value="4"/>
</dbReference>
<dbReference type="EMBL" id="BEXT01000001">
    <property type="protein sequence ID" value="GBC62363.1"/>
    <property type="molecule type" value="Genomic_DNA"/>
</dbReference>
<feature type="domain" description="PAC" evidence="4">
    <location>
        <begin position="395"/>
        <end position="448"/>
    </location>
</feature>
<evidence type="ECO:0000313" key="7">
    <source>
        <dbReference type="Proteomes" id="UP000288096"/>
    </source>
</evidence>
<dbReference type="CDD" id="cd01949">
    <property type="entry name" value="GGDEF"/>
    <property type="match status" value="1"/>
</dbReference>
<keyword evidence="2" id="KW-0472">Membrane</keyword>
<keyword evidence="2" id="KW-1133">Transmembrane helix</keyword>
<evidence type="ECO:0000256" key="2">
    <source>
        <dbReference type="SAM" id="Phobius"/>
    </source>
</evidence>
<dbReference type="PROSITE" id="PS50113">
    <property type="entry name" value="PAC"/>
    <property type="match status" value="3"/>
</dbReference>
<dbReference type="InterPro" id="IPR052155">
    <property type="entry name" value="Biofilm_reg_signaling"/>
</dbReference>
<name>A0A401FZK5_9BACT</name>
<reference evidence="7" key="2">
    <citation type="submission" date="2019-01" db="EMBL/GenBank/DDBJ databases">
        <title>Genome sequence of Desulfonema ishimotonii strain Tokyo 01.</title>
        <authorList>
            <person name="Fukui M."/>
        </authorList>
    </citation>
    <scope>NUCLEOTIDE SEQUENCE [LARGE SCALE GENOMIC DNA]</scope>
    <source>
        <strain evidence="7">Tokyo 01</strain>
    </source>
</reference>
<dbReference type="RefSeq" id="WP_124329539.1">
    <property type="nucleotide sequence ID" value="NZ_BEXT01000001.1"/>
</dbReference>
<dbReference type="InterPro" id="IPR035965">
    <property type="entry name" value="PAS-like_dom_sf"/>
</dbReference>
<feature type="domain" description="PAC" evidence="4">
    <location>
        <begin position="272"/>
        <end position="323"/>
    </location>
</feature>
<dbReference type="CDD" id="cd00130">
    <property type="entry name" value="PAS"/>
    <property type="match status" value="3"/>
</dbReference>
<dbReference type="InterPro" id="IPR013656">
    <property type="entry name" value="PAS_4"/>
</dbReference>
<evidence type="ECO:0000259" key="3">
    <source>
        <dbReference type="PROSITE" id="PS50112"/>
    </source>
</evidence>
<dbReference type="PANTHER" id="PTHR44757">
    <property type="entry name" value="DIGUANYLATE CYCLASE DGCP"/>
    <property type="match status" value="1"/>
</dbReference>
<evidence type="ECO:0008006" key="8">
    <source>
        <dbReference type="Google" id="ProtNLM"/>
    </source>
</evidence>
<dbReference type="FunFam" id="3.30.70.270:FF:000001">
    <property type="entry name" value="Diguanylate cyclase domain protein"/>
    <property type="match status" value="1"/>
</dbReference>
<protein>
    <recommendedName>
        <fullName evidence="8">Diguanylate cyclase</fullName>
    </recommendedName>
</protein>
<feature type="domain" description="PAC" evidence="4">
    <location>
        <begin position="524"/>
        <end position="576"/>
    </location>
</feature>
<accession>A0A401FZK5</accession>
<dbReference type="OrthoDB" id="7323245at2"/>
<dbReference type="PROSITE" id="PS50887">
    <property type="entry name" value="GGDEF"/>
    <property type="match status" value="1"/>
</dbReference>
<dbReference type="Gene3D" id="3.30.450.20">
    <property type="entry name" value="PAS domain"/>
    <property type="match status" value="4"/>
</dbReference>
<reference evidence="7" key="1">
    <citation type="submission" date="2017-11" db="EMBL/GenBank/DDBJ databases">
        <authorList>
            <person name="Watanabe M."/>
            <person name="Kojima H."/>
        </authorList>
    </citation>
    <scope>NUCLEOTIDE SEQUENCE [LARGE SCALE GENOMIC DNA]</scope>
    <source>
        <strain evidence="7">Tokyo 01</strain>
    </source>
</reference>
<dbReference type="InterPro" id="IPR000160">
    <property type="entry name" value="GGDEF_dom"/>
</dbReference>
<organism evidence="6 7">
    <name type="scientific">Desulfonema ishimotonii</name>
    <dbReference type="NCBI Taxonomy" id="45657"/>
    <lineage>
        <taxon>Bacteria</taxon>
        <taxon>Pseudomonadati</taxon>
        <taxon>Thermodesulfobacteriota</taxon>
        <taxon>Desulfobacteria</taxon>
        <taxon>Desulfobacterales</taxon>
        <taxon>Desulfococcaceae</taxon>
        <taxon>Desulfonema</taxon>
    </lineage>
</organism>
<dbReference type="NCBIfam" id="TIGR00229">
    <property type="entry name" value="sensory_box"/>
    <property type="match status" value="4"/>
</dbReference>
<gene>
    <name evidence="6" type="ORF">DENIS_3335</name>
</gene>
<dbReference type="AlphaFoldDB" id="A0A401FZK5"/>
<dbReference type="NCBIfam" id="TIGR00254">
    <property type="entry name" value="GGDEF"/>
    <property type="match status" value="1"/>
</dbReference>
<dbReference type="InterPro" id="IPR000700">
    <property type="entry name" value="PAS-assoc_C"/>
</dbReference>
<dbReference type="SMART" id="SM00086">
    <property type="entry name" value="PAC"/>
    <property type="match status" value="3"/>
</dbReference>
<dbReference type="SUPFAM" id="SSF55785">
    <property type="entry name" value="PYP-like sensor domain (PAS domain)"/>
    <property type="match status" value="4"/>
</dbReference>
<keyword evidence="1" id="KW-0175">Coiled coil</keyword>
<feature type="domain" description="PAS" evidence="3">
    <location>
        <begin position="324"/>
        <end position="394"/>
    </location>
</feature>
<dbReference type="Pfam" id="PF08448">
    <property type="entry name" value="PAS_4"/>
    <property type="match status" value="2"/>
</dbReference>
<sequence>MKDYLKIYPSLLVGWALFSPDRQAFAFYERFDVPHVVWDILLLLLIGVGWLLSIRLAKIRTRLKMEREARQKLEKYRNLFDLALAGLFRTSIDGKRFLAANRTLLRLHGYDDGDVEKFIAEVRPKDLYANPEQRKKVLNLIQEKGRLDHREISVFGRDGKVRNVAISAIIYPEKGYIEGSAIDLTSLKQAEQKLVENNKLLQSLLDAMPNPFFYKDATGRYRLVNKAFENMMDMPSEKIVGKTVYDISPGELAATYEKMDRALLEADGPSAQRYEYQVEMRDGLRDVIFYKETVSNAGGRIAGLVGVILDITTRKQQERQLQEKQALLHALFNSVSDYIFFKNTEGIFLGCNTAYAEHLYRSPEEITGKTAFDIFPRPLAEKFRAWDQEVLEQMKPVSAELEVPRVGRKLLVDTVKTPIVTAEGVVLGVVGVSRDITERKEMERALRQAEERYRNIFMQAAEGIFTCSPEGRFINVNPAMARICGYESPEQLMRSVTDIGQQLYVTPEERQKMVACLSREGVMTGFEAEFRRKDGTAFWISLSLRGEFDDDGRLIRVEGVGTDITGKKQTELELTRRATTDALTGLSNRAKLEQSIEQMIAQAGRSGKRLGILFIDLDGFKAVNDTYGHQAGDEVLLQVAARLRARVRASDLVARLGGDEFAVLLRDVRGPEDVTKIGQELLAAVSDEDIFCGHIRCRIGASIGGSLYPDHGTQSAELIHQADAAMYAVKAGGKNAVYMTGACPCHRNEKTSLSEEDDRESGEK</sequence>
<dbReference type="GO" id="GO:0003824">
    <property type="term" value="F:catalytic activity"/>
    <property type="evidence" value="ECO:0007669"/>
    <property type="project" value="UniProtKB-ARBA"/>
</dbReference>
<feature type="domain" description="PAS" evidence="3">
    <location>
        <begin position="449"/>
        <end position="513"/>
    </location>
</feature>
<dbReference type="PROSITE" id="PS50112">
    <property type="entry name" value="PAS"/>
    <property type="match status" value="3"/>
</dbReference>
<keyword evidence="7" id="KW-1185">Reference proteome</keyword>
<feature type="domain" description="PAS" evidence="3">
    <location>
        <begin position="197"/>
        <end position="267"/>
    </location>
</feature>
<evidence type="ECO:0000256" key="1">
    <source>
        <dbReference type="SAM" id="Coils"/>
    </source>
</evidence>
<dbReference type="Proteomes" id="UP000288096">
    <property type="component" value="Unassembled WGS sequence"/>
</dbReference>
<dbReference type="Pfam" id="PF13426">
    <property type="entry name" value="PAS_9"/>
    <property type="match status" value="1"/>
</dbReference>
<dbReference type="SMART" id="SM00267">
    <property type="entry name" value="GGDEF"/>
    <property type="match status" value="1"/>
</dbReference>
<feature type="coiled-coil region" evidence="1">
    <location>
        <begin position="432"/>
        <end position="459"/>
    </location>
</feature>
<comment type="caution">
    <text evidence="6">The sequence shown here is derived from an EMBL/GenBank/DDBJ whole genome shotgun (WGS) entry which is preliminary data.</text>
</comment>
<feature type="domain" description="GGDEF" evidence="5">
    <location>
        <begin position="608"/>
        <end position="742"/>
    </location>
</feature>
<dbReference type="Pfam" id="PF00990">
    <property type="entry name" value="GGDEF"/>
    <property type="match status" value="1"/>
</dbReference>
<dbReference type="InterPro" id="IPR001610">
    <property type="entry name" value="PAC"/>
</dbReference>
<proteinExistence type="predicted"/>
<dbReference type="Gene3D" id="3.30.70.270">
    <property type="match status" value="1"/>
</dbReference>
<dbReference type="Pfam" id="PF13188">
    <property type="entry name" value="PAS_8"/>
    <property type="match status" value="1"/>
</dbReference>
<dbReference type="SUPFAM" id="SSF55073">
    <property type="entry name" value="Nucleotide cyclase"/>
    <property type="match status" value="1"/>
</dbReference>
<feature type="transmembrane region" description="Helical" evidence="2">
    <location>
        <begin position="36"/>
        <end position="57"/>
    </location>
</feature>
<evidence type="ECO:0000259" key="5">
    <source>
        <dbReference type="PROSITE" id="PS50887"/>
    </source>
</evidence>
<dbReference type="InterPro" id="IPR029787">
    <property type="entry name" value="Nucleotide_cyclase"/>
</dbReference>
<evidence type="ECO:0000313" key="6">
    <source>
        <dbReference type="EMBL" id="GBC62363.1"/>
    </source>
</evidence>
<dbReference type="InterPro" id="IPR043128">
    <property type="entry name" value="Rev_trsase/Diguanyl_cyclase"/>
</dbReference>
<evidence type="ECO:0000259" key="4">
    <source>
        <dbReference type="PROSITE" id="PS50113"/>
    </source>
</evidence>
<keyword evidence="2" id="KW-0812">Transmembrane</keyword>
<dbReference type="PANTHER" id="PTHR44757:SF2">
    <property type="entry name" value="BIOFILM ARCHITECTURE MAINTENANCE PROTEIN MBAA"/>
    <property type="match status" value="1"/>
</dbReference>
<dbReference type="InterPro" id="IPR000014">
    <property type="entry name" value="PAS"/>
</dbReference>